<sequence>MYKKLKIELATDKIDFRKSSCFQGALFELMDTDYVSILHQQNRHPYSQYVYKDKDKVYWTICTCDDNSSHYMMNSILDDSIQQITLNKEKEPISFVSKQLKMVSQEQLMDHFYNKPAERYLEIRILTPMSFKSYGRYINYPDLRLIYQSLMNKYDSVLKEASMFDEDTLDMLVEGSEIVKYNLRSYLFPLQGVKIPSFFGTMTIKITSTDTAAKFIRLLLEFGEYSGVGIKTGLGMGAIQIVRRDNE</sequence>
<dbReference type="EMBL" id="JAHOEL010000076">
    <property type="protein sequence ID" value="MBV3393467.1"/>
    <property type="molecule type" value="Genomic_DNA"/>
</dbReference>
<evidence type="ECO:0000256" key="3">
    <source>
        <dbReference type="ARBA" id="ARBA00022801"/>
    </source>
</evidence>
<dbReference type="GO" id="GO:0051607">
    <property type="term" value="P:defense response to virus"/>
    <property type="evidence" value="ECO:0007669"/>
    <property type="project" value="UniProtKB-KW"/>
</dbReference>
<keyword evidence="1" id="KW-0540">Nuclease</keyword>
<feature type="domain" description="CRISPR-associated protein Cas6 C-terminal" evidence="5">
    <location>
        <begin position="123"/>
        <end position="239"/>
    </location>
</feature>
<dbReference type="GO" id="GO:0004519">
    <property type="term" value="F:endonuclease activity"/>
    <property type="evidence" value="ECO:0007669"/>
    <property type="project" value="UniProtKB-KW"/>
</dbReference>
<dbReference type="NCBIfam" id="TIGR01877">
    <property type="entry name" value="cas_cas6"/>
    <property type="match status" value="1"/>
</dbReference>
<dbReference type="CDD" id="cd21141">
    <property type="entry name" value="Cas6_III-like"/>
    <property type="match status" value="1"/>
</dbReference>
<accession>A0AAW4MW61</accession>
<evidence type="ECO:0000313" key="7">
    <source>
        <dbReference type="EMBL" id="MBV3393467.1"/>
    </source>
</evidence>
<dbReference type="EMBL" id="JAHOEF010000077">
    <property type="protein sequence ID" value="MBV3383445.1"/>
    <property type="molecule type" value="Genomic_DNA"/>
</dbReference>
<keyword evidence="4" id="KW-0051">Antiviral defense</keyword>
<dbReference type="Proteomes" id="UP001196408">
    <property type="component" value="Unassembled WGS sequence"/>
</dbReference>
<dbReference type="AlphaFoldDB" id="A0AAW4MW61"/>
<keyword evidence="2" id="KW-0255">Endonuclease</keyword>
<evidence type="ECO:0000256" key="1">
    <source>
        <dbReference type="ARBA" id="ARBA00022722"/>
    </source>
</evidence>
<dbReference type="Proteomes" id="UP001197492">
    <property type="component" value="Unassembled WGS sequence"/>
</dbReference>
<evidence type="ECO:0000256" key="4">
    <source>
        <dbReference type="ARBA" id="ARBA00023118"/>
    </source>
</evidence>
<reference evidence="6 9" key="1">
    <citation type="submission" date="2021-06" db="EMBL/GenBank/DDBJ databases">
        <title>Collection of gut derived symbiotic bacterial strains cultured from healthy donors.</title>
        <authorList>
            <person name="Lin H."/>
            <person name="Littmann E."/>
            <person name="Pamer E.G."/>
        </authorList>
    </citation>
    <scope>NUCLEOTIDE SEQUENCE</scope>
    <source>
        <strain evidence="7 9">MSK.21.70</strain>
        <strain evidence="6">MSK.21.82</strain>
    </source>
</reference>
<evidence type="ECO:0000256" key="2">
    <source>
        <dbReference type="ARBA" id="ARBA00022759"/>
    </source>
</evidence>
<evidence type="ECO:0000313" key="8">
    <source>
        <dbReference type="Proteomes" id="UP001196408"/>
    </source>
</evidence>
<proteinExistence type="predicted"/>
<dbReference type="GO" id="GO:0016788">
    <property type="term" value="F:hydrolase activity, acting on ester bonds"/>
    <property type="evidence" value="ECO:0007669"/>
    <property type="project" value="InterPro"/>
</dbReference>
<dbReference type="Pfam" id="PF10040">
    <property type="entry name" value="CRISPR_Cas6"/>
    <property type="match status" value="1"/>
</dbReference>
<evidence type="ECO:0000313" key="6">
    <source>
        <dbReference type="EMBL" id="MBV3383445.1"/>
    </source>
</evidence>
<dbReference type="RefSeq" id="WP_217748128.1">
    <property type="nucleotide sequence ID" value="NZ_JAHOEB010000078.1"/>
</dbReference>
<keyword evidence="3" id="KW-0378">Hydrolase</keyword>
<keyword evidence="9" id="KW-1185">Reference proteome</keyword>
<organism evidence="6 8">
    <name type="scientific">Catenibacterium mitsuokai</name>
    <dbReference type="NCBI Taxonomy" id="100886"/>
    <lineage>
        <taxon>Bacteria</taxon>
        <taxon>Bacillati</taxon>
        <taxon>Bacillota</taxon>
        <taxon>Erysipelotrichia</taxon>
        <taxon>Erysipelotrichales</taxon>
        <taxon>Coprobacillaceae</taxon>
        <taxon>Catenibacterium</taxon>
    </lineage>
</organism>
<gene>
    <name evidence="6" type="primary">cas6</name>
    <name evidence="6" type="ORF">KSV97_09530</name>
    <name evidence="7" type="ORF">KSW06_09455</name>
</gene>
<name>A0AAW4MW61_9FIRM</name>
<evidence type="ECO:0000259" key="5">
    <source>
        <dbReference type="Pfam" id="PF10040"/>
    </source>
</evidence>
<comment type="caution">
    <text evidence="6">The sequence shown here is derived from an EMBL/GenBank/DDBJ whole genome shotgun (WGS) entry which is preliminary data.</text>
</comment>
<dbReference type="InterPro" id="IPR019267">
    <property type="entry name" value="CRISPR-assoc_Cas6_C"/>
</dbReference>
<evidence type="ECO:0000313" key="9">
    <source>
        <dbReference type="Proteomes" id="UP001197492"/>
    </source>
</evidence>
<protein>
    <submittedName>
        <fullName evidence="6">CRISPR-associated endoribonuclease Cas6</fullName>
    </submittedName>
</protein>
<dbReference type="InterPro" id="IPR010156">
    <property type="entry name" value="CRISPR-assoc_prot_Cas6"/>
</dbReference>